<organism evidence="1 2">
    <name type="scientific">Sporanaerobium hydrogeniformans</name>
    <dbReference type="NCBI Taxonomy" id="3072179"/>
    <lineage>
        <taxon>Bacteria</taxon>
        <taxon>Bacillati</taxon>
        <taxon>Bacillota</taxon>
        <taxon>Clostridia</taxon>
        <taxon>Lachnospirales</taxon>
        <taxon>Lachnospiraceae</taxon>
        <taxon>Sporanaerobium</taxon>
    </lineage>
</organism>
<comment type="caution">
    <text evidence="1">The sequence shown here is derived from an EMBL/GenBank/DDBJ whole genome shotgun (WGS) entry which is preliminary data.</text>
</comment>
<evidence type="ECO:0000313" key="1">
    <source>
        <dbReference type="EMBL" id="PHV69830.1"/>
    </source>
</evidence>
<accession>A0AC61DA93</accession>
<evidence type="ECO:0000313" key="2">
    <source>
        <dbReference type="Proteomes" id="UP000224460"/>
    </source>
</evidence>
<proteinExistence type="predicted"/>
<dbReference type="EMBL" id="PEDL01000017">
    <property type="protein sequence ID" value="PHV69830.1"/>
    <property type="molecule type" value="Genomic_DNA"/>
</dbReference>
<protein>
    <submittedName>
        <fullName evidence="1">Uncharacterized protein</fullName>
    </submittedName>
</protein>
<name>A0AC61DA93_9FIRM</name>
<keyword evidence="2" id="KW-1185">Reference proteome</keyword>
<dbReference type="Proteomes" id="UP000224460">
    <property type="component" value="Unassembled WGS sequence"/>
</dbReference>
<sequence length="158" mass="17297">MSLLLGGEKMSIGSVGTGISGGSHATAEVKVEIKAPEMKISEKSISSQAIKAQKNKGEQESALGMDSSLEIRQKMLSAGYIPSFQEKKLMESIEKTNAELVGANRELQISIHDKTHRVMAKVIDKETKEVIKEIPSEKLLDIVYSMLEYSGLVVDEKM</sequence>
<reference evidence="1" key="1">
    <citation type="submission" date="2017-10" db="EMBL/GenBank/DDBJ databases">
        <title>Genome sequence of cellulolytic Lachnospiraceae bacterium XHS1971 isolated from hotspring sediment.</title>
        <authorList>
            <person name="Vasudevan G."/>
            <person name="Joshi A.J."/>
            <person name="Hivarkar S."/>
            <person name="Lanjekar V.B."/>
            <person name="Dhakephalkar P.K."/>
            <person name="Dagar S."/>
        </authorList>
    </citation>
    <scope>NUCLEOTIDE SEQUENCE</scope>
    <source>
        <strain evidence="1">XHS1971</strain>
    </source>
</reference>
<gene>
    <name evidence="1" type="ORF">CS063_13405</name>
</gene>